<evidence type="ECO:0000256" key="1">
    <source>
        <dbReference type="ARBA" id="ARBA00004651"/>
    </source>
</evidence>
<gene>
    <name evidence="9" type="primary">mgtC_1</name>
    <name evidence="9" type="ORF">GAK31_00069</name>
</gene>
<evidence type="ECO:0000256" key="3">
    <source>
        <dbReference type="ARBA" id="ARBA00022475"/>
    </source>
</evidence>
<keyword evidence="7" id="KW-0997">Cell inner membrane</keyword>
<comment type="similarity">
    <text evidence="2 7">Belongs to the MgtC/SapB family.</text>
</comment>
<evidence type="ECO:0000256" key="7">
    <source>
        <dbReference type="RuleBase" id="RU365041"/>
    </source>
</evidence>
<dbReference type="PANTHER" id="PTHR33778:SF3">
    <property type="entry name" value="PROTEIN MGTC"/>
    <property type="match status" value="1"/>
</dbReference>
<proteinExistence type="inferred from homology"/>
<evidence type="ECO:0000313" key="9">
    <source>
        <dbReference type="EMBL" id="KAF1016811.1"/>
    </source>
</evidence>
<evidence type="ECO:0000259" key="8">
    <source>
        <dbReference type="Pfam" id="PF02308"/>
    </source>
</evidence>
<dbReference type="Proteomes" id="UP000487117">
    <property type="component" value="Unassembled WGS sequence"/>
</dbReference>
<accession>A0A7V8JMZ3</accession>
<comment type="caution">
    <text evidence="9">The sequence shown here is derived from an EMBL/GenBank/DDBJ whole genome shotgun (WGS) entry which is preliminary data.</text>
</comment>
<dbReference type="GO" id="GO:0005886">
    <property type="term" value="C:plasma membrane"/>
    <property type="evidence" value="ECO:0007669"/>
    <property type="project" value="UniProtKB-SubCell"/>
</dbReference>
<dbReference type="InterPro" id="IPR003416">
    <property type="entry name" value="MgtC/SapB/SrpB/YhiD_fam"/>
</dbReference>
<keyword evidence="5 7" id="KW-1133">Transmembrane helix</keyword>
<dbReference type="AlphaFoldDB" id="A0A7V8JMZ3"/>
<keyword evidence="4 7" id="KW-0812">Transmembrane</keyword>
<feature type="domain" description="MgtC/SapB/SrpB/YhiD N-terminal" evidence="8">
    <location>
        <begin position="19"/>
        <end position="139"/>
    </location>
</feature>
<evidence type="ECO:0000313" key="10">
    <source>
        <dbReference type="Proteomes" id="UP000487117"/>
    </source>
</evidence>
<dbReference type="Gene3D" id="3.30.70.260">
    <property type="match status" value="1"/>
</dbReference>
<protein>
    <recommendedName>
        <fullName evidence="7">Protein MgtC</fullName>
    </recommendedName>
</protein>
<comment type="subcellular location">
    <subcellularLocation>
        <location evidence="7">Cell inner membrane</location>
        <topology evidence="7">Multi-pass membrane protein</topology>
    </subcellularLocation>
    <subcellularLocation>
        <location evidence="1">Cell membrane</location>
        <topology evidence="1">Multi-pass membrane protein</topology>
    </subcellularLocation>
</comment>
<keyword evidence="3" id="KW-1003">Cell membrane</keyword>
<dbReference type="PANTHER" id="PTHR33778">
    <property type="entry name" value="PROTEIN MGTC"/>
    <property type="match status" value="1"/>
</dbReference>
<organism evidence="9 10">
    <name type="scientific">Stenotrophomonas maltophilia</name>
    <name type="common">Pseudomonas maltophilia</name>
    <name type="synonym">Xanthomonas maltophilia</name>
    <dbReference type="NCBI Taxonomy" id="40324"/>
    <lineage>
        <taxon>Bacteria</taxon>
        <taxon>Pseudomonadati</taxon>
        <taxon>Pseudomonadota</taxon>
        <taxon>Gammaproteobacteria</taxon>
        <taxon>Lysobacterales</taxon>
        <taxon>Lysobacteraceae</taxon>
        <taxon>Stenotrophomonas</taxon>
        <taxon>Stenotrophomonas maltophilia group</taxon>
    </lineage>
</organism>
<evidence type="ECO:0000256" key="6">
    <source>
        <dbReference type="ARBA" id="ARBA00023136"/>
    </source>
</evidence>
<evidence type="ECO:0000256" key="2">
    <source>
        <dbReference type="ARBA" id="ARBA00009298"/>
    </source>
</evidence>
<reference evidence="10" key="1">
    <citation type="journal article" date="2020" name="MBio">
        <title>Horizontal gene transfer to a defensive symbiont with a reduced genome amongst a multipartite beetle microbiome.</title>
        <authorList>
            <person name="Waterworth S.C."/>
            <person name="Florez L.V."/>
            <person name="Rees E.R."/>
            <person name="Hertweck C."/>
            <person name="Kaltenpoth M."/>
            <person name="Kwan J.C."/>
        </authorList>
    </citation>
    <scope>NUCLEOTIDE SEQUENCE [LARGE SCALE GENOMIC DNA]</scope>
</reference>
<dbReference type="PRINTS" id="PR01837">
    <property type="entry name" value="MGTCSAPBPROT"/>
</dbReference>
<feature type="transmembrane region" description="Helical" evidence="7">
    <location>
        <begin position="12"/>
        <end position="30"/>
    </location>
</feature>
<name>A0A7V8JMZ3_STEMA</name>
<feature type="transmembrane region" description="Helical" evidence="7">
    <location>
        <begin position="42"/>
        <end position="62"/>
    </location>
</feature>
<evidence type="ECO:0000256" key="5">
    <source>
        <dbReference type="ARBA" id="ARBA00022989"/>
    </source>
</evidence>
<dbReference type="EMBL" id="WNDS01000001">
    <property type="protein sequence ID" value="KAF1016811.1"/>
    <property type="molecule type" value="Genomic_DNA"/>
</dbReference>
<dbReference type="Pfam" id="PF02308">
    <property type="entry name" value="MgtC"/>
    <property type="match status" value="1"/>
</dbReference>
<feature type="transmembrane region" description="Helical" evidence="7">
    <location>
        <begin position="68"/>
        <end position="88"/>
    </location>
</feature>
<evidence type="ECO:0000256" key="4">
    <source>
        <dbReference type="ARBA" id="ARBA00022692"/>
    </source>
</evidence>
<keyword evidence="6 7" id="KW-0472">Membrane</keyword>
<sequence length="238" mass="25003">MRFIETFQAGPFADTVVSLVAAFVLGTLIGAERQYRQRTAGLRTNVLVAVGAAAFVDLGMRIAGSAEAVRVISYVVSGVGFLGAGVIMKEGMNVRGLNTAATLWCSAAVGSCTGADMLAEGVLLAVLVIAGNTLLRPLVNAINRIPINEAASEATYEVRLSVDADAVPRVRERLVEILEAAQYPVGDVQLVEYADAPTDVIAVLVSTAVSADELDLALARLEHVPGVLHANWEVSTRD</sequence>
<dbReference type="InterPro" id="IPR049177">
    <property type="entry name" value="MgtC_SapB_SrpB_YhiD_N"/>
</dbReference>